<dbReference type="OrthoDB" id="9799748at2"/>
<proteinExistence type="predicted"/>
<dbReference type="InterPro" id="IPR036388">
    <property type="entry name" value="WH-like_DNA-bd_sf"/>
</dbReference>
<accession>A0A2U1CFP0</accession>
<dbReference type="GeneID" id="93228040"/>
<dbReference type="RefSeq" id="WP_006572730.1">
    <property type="nucleotide sequence ID" value="NZ_CP011524.1"/>
</dbReference>
<evidence type="ECO:0000313" key="2">
    <source>
        <dbReference type="EMBL" id="PVY59713.1"/>
    </source>
</evidence>
<dbReference type="EMBL" id="QEKK01000001">
    <property type="protein sequence ID" value="PVY59713.1"/>
    <property type="molecule type" value="Genomic_DNA"/>
</dbReference>
<feature type="compositionally biased region" description="Basic residues" evidence="1">
    <location>
        <begin position="64"/>
        <end position="73"/>
    </location>
</feature>
<organism evidence="2 3">
    <name type="scientific">Intestinimonas butyriciproducens</name>
    <dbReference type="NCBI Taxonomy" id="1297617"/>
    <lineage>
        <taxon>Bacteria</taxon>
        <taxon>Bacillati</taxon>
        <taxon>Bacillota</taxon>
        <taxon>Clostridia</taxon>
        <taxon>Eubacteriales</taxon>
        <taxon>Intestinimonas</taxon>
    </lineage>
</organism>
<dbReference type="Proteomes" id="UP000245778">
    <property type="component" value="Unassembled WGS sequence"/>
</dbReference>
<feature type="compositionally biased region" description="Polar residues" evidence="1">
    <location>
        <begin position="74"/>
        <end position="85"/>
    </location>
</feature>
<dbReference type="SUPFAM" id="SSF46785">
    <property type="entry name" value="Winged helix' DNA-binding domain"/>
    <property type="match status" value="1"/>
</dbReference>
<dbReference type="Pfam" id="PF13730">
    <property type="entry name" value="HTH_36"/>
    <property type="match status" value="1"/>
</dbReference>
<name>A0A2U1CFP0_9FIRM</name>
<feature type="region of interest" description="Disordered" evidence="1">
    <location>
        <begin position="63"/>
        <end position="85"/>
    </location>
</feature>
<evidence type="ECO:0000256" key="1">
    <source>
        <dbReference type="SAM" id="MobiDB-lite"/>
    </source>
</evidence>
<gene>
    <name evidence="2" type="ORF">C7373_101227</name>
</gene>
<sequence>MSYFGTIYADTELPSRAKAVYMYLRDRSDAEGKCWPGIKTIASDMKLSRSTVKRALHDLEQHGYLKKASRHRPNGSSTSNLYTVK</sequence>
<protein>
    <submittedName>
        <fullName evidence="2">Helix-turn-helix protein</fullName>
    </submittedName>
</protein>
<dbReference type="AlphaFoldDB" id="A0A2U1CFP0"/>
<dbReference type="InterPro" id="IPR036390">
    <property type="entry name" value="WH_DNA-bd_sf"/>
</dbReference>
<comment type="caution">
    <text evidence="2">The sequence shown here is derived from an EMBL/GenBank/DDBJ whole genome shotgun (WGS) entry which is preliminary data.</text>
</comment>
<evidence type="ECO:0000313" key="3">
    <source>
        <dbReference type="Proteomes" id="UP000245778"/>
    </source>
</evidence>
<reference evidence="2 3" key="1">
    <citation type="submission" date="2018-04" db="EMBL/GenBank/DDBJ databases">
        <title>Genomic Encyclopedia of Type Strains, Phase IV (KMG-IV): sequencing the most valuable type-strain genomes for metagenomic binning, comparative biology and taxonomic classification.</title>
        <authorList>
            <person name="Goeker M."/>
        </authorList>
    </citation>
    <scope>NUCLEOTIDE SEQUENCE [LARGE SCALE GENOMIC DNA]</scope>
    <source>
        <strain evidence="2 3">DSM 26588</strain>
    </source>
</reference>
<dbReference type="Gene3D" id="1.10.10.10">
    <property type="entry name" value="Winged helix-like DNA-binding domain superfamily/Winged helix DNA-binding domain"/>
    <property type="match status" value="1"/>
</dbReference>